<name>A0A4S4FQT7_9MICO</name>
<keyword evidence="4" id="KW-1185">Reference proteome</keyword>
<keyword evidence="3" id="KW-0436">Ligase</keyword>
<dbReference type="Pfam" id="PF25355">
    <property type="entry name" value="DUF7882"/>
    <property type="match status" value="1"/>
</dbReference>
<dbReference type="GO" id="GO:0016874">
    <property type="term" value="F:ligase activity"/>
    <property type="evidence" value="ECO:0007669"/>
    <property type="project" value="UniProtKB-KW"/>
</dbReference>
<accession>A0A4S4FQT7</accession>
<evidence type="ECO:0000259" key="2">
    <source>
        <dbReference type="Pfam" id="PF25355"/>
    </source>
</evidence>
<gene>
    <name evidence="3" type="ORF">E6C70_12970</name>
</gene>
<organism evidence="3 4">
    <name type="scientific">Orlajensenia flava</name>
    <dbReference type="NCBI Taxonomy" id="2565934"/>
    <lineage>
        <taxon>Bacteria</taxon>
        <taxon>Bacillati</taxon>
        <taxon>Actinomycetota</taxon>
        <taxon>Actinomycetes</taxon>
        <taxon>Micrococcales</taxon>
        <taxon>Microbacteriaceae</taxon>
        <taxon>Orlajensenia</taxon>
    </lineage>
</organism>
<feature type="region of interest" description="Disordered" evidence="1">
    <location>
        <begin position="89"/>
        <end position="118"/>
    </location>
</feature>
<dbReference type="InterPro" id="IPR057204">
    <property type="entry name" value="DUF7882"/>
</dbReference>
<sequence length="118" mass="13268">MGYLQYGGRSIVFSFDDRTLAHLQVVFSAKLRRKESFFFHWDAEYQGRSVWITPKVPMVFVFEGSRAPTLNAAWIAELVESSYSSNGLTLHDEPRESAIPSERAGKVSGSARARRPVG</sequence>
<evidence type="ECO:0000313" key="3">
    <source>
        <dbReference type="EMBL" id="THG32648.1"/>
    </source>
</evidence>
<dbReference type="AlphaFoldDB" id="A0A4S4FQT7"/>
<protein>
    <submittedName>
        <fullName evidence="3">ATP-dependent DNA ligase</fullName>
    </submittedName>
</protein>
<comment type="caution">
    <text evidence="3">The sequence shown here is derived from an EMBL/GenBank/DDBJ whole genome shotgun (WGS) entry which is preliminary data.</text>
</comment>
<evidence type="ECO:0000313" key="4">
    <source>
        <dbReference type="Proteomes" id="UP000307380"/>
    </source>
</evidence>
<dbReference type="OrthoDB" id="5123855at2"/>
<feature type="domain" description="DUF7882" evidence="2">
    <location>
        <begin position="1"/>
        <end position="93"/>
    </location>
</feature>
<reference evidence="3 4" key="1">
    <citation type="submission" date="2019-04" db="EMBL/GenBank/DDBJ databases">
        <authorList>
            <person name="Jiang L."/>
        </authorList>
    </citation>
    <scope>NUCLEOTIDE SEQUENCE [LARGE SCALE GENOMIC DNA]</scope>
    <source>
        <strain evidence="3 4">YIM 131861</strain>
    </source>
</reference>
<dbReference type="Proteomes" id="UP000307380">
    <property type="component" value="Unassembled WGS sequence"/>
</dbReference>
<proteinExistence type="predicted"/>
<dbReference type="EMBL" id="SSSN01000009">
    <property type="protein sequence ID" value="THG32648.1"/>
    <property type="molecule type" value="Genomic_DNA"/>
</dbReference>
<evidence type="ECO:0000256" key="1">
    <source>
        <dbReference type="SAM" id="MobiDB-lite"/>
    </source>
</evidence>